<evidence type="ECO:0000313" key="1">
    <source>
        <dbReference type="EMBL" id="UJG41840.1"/>
    </source>
</evidence>
<name>A0A9Y1BN83_9ARCH</name>
<organism evidence="1">
    <name type="scientific">Candidatus Heimdallarchaeum aukensis</name>
    <dbReference type="NCBI Taxonomy" id="2876573"/>
    <lineage>
        <taxon>Archaea</taxon>
        <taxon>Promethearchaeati</taxon>
        <taxon>Candidatus Heimdallarchaeota</taxon>
        <taxon>Candidatus Heimdallarchaeia (ex Rinke et al. 2021) (nom. nud.)</taxon>
        <taxon>Candidatus Heimdallarchaeales</taxon>
        <taxon>Candidatus Heimdallarchaeaceae</taxon>
        <taxon>Candidatus Heimdallarchaeum</taxon>
    </lineage>
</organism>
<accession>A0A9Y1BN83</accession>
<sequence>MEKCHFSPFFIDYCSELKKIIQFLYDEGFRNIETDNFTIEFSKATINKKNQDWRTVIKEFLSENKSYANNIKVFIKSIKREFNLENLRNKYLMKLYMEIMNTLDDNDNYSVKIGNSDNVLLYTIKKKTNKA</sequence>
<dbReference type="EMBL" id="CP084166">
    <property type="protein sequence ID" value="UJG41840.1"/>
    <property type="molecule type" value="Genomic_DNA"/>
</dbReference>
<reference evidence="1" key="1">
    <citation type="journal article" date="2022" name="Nat. Microbiol.">
        <title>Unique mobile elements and scalable gene flow at the prokaryote-eukaryote boundary revealed by circularized Asgard archaea genomes.</title>
        <authorList>
            <person name="Wu F."/>
            <person name="Speth D.R."/>
            <person name="Philosof A."/>
            <person name="Cremiere A."/>
            <person name="Narayanan A."/>
            <person name="Barco R.A."/>
            <person name="Connon S.A."/>
            <person name="Amend J.P."/>
            <person name="Antoshechkin I.A."/>
            <person name="Orphan V.J."/>
        </authorList>
    </citation>
    <scope>NUCLEOTIDE SEQUENCE</scope>
    <source>
        <strain evidence="1">PM71</strain>
    </source>
</reference>
<dbReference type="Proteomes" id="UP001201020">
    <property type="component" value="Chromosome"/>
</dbReference>
<protein>
    <submittedName>
        <fullName evidence="1">Uncharacterized protein</fullName>
    </submittedName>
</protein>
<gene>
    <name evidence="1" type="ORF">K9W45_05095</name>
</gene>
<proteinExistence type="predicted"/>
<dbReference type="AlphaFoldDB" id="A0A9Y1BN83"/>